<feature type="region of interest" description="Disordered" evidence="10">
    <location>
        <begin position="440"/>
        <end position="462"/>
    </location>
</feature>
<dbReference type="InterPro" id="IPR013083">
    <property type="entry name" value="Znf_RING/FYVE/PHD"/>
</dbReference>
<evidence type="ECO:0000256" key="5">
    <source>
        <dbReference type="ARBA" id="ARBA00022771"/>
    </source>
</evidence>
<dbReference type="Pfam" id="PF18585">
    <property type="entry name" value="zf-CCCH_6"/>
    <property type="match status" value="1"/>
</dbReference>
<proteinExistence type="predicted"/>
<dbReference type="InterPro" id="IPR001965">
    <property type="entry name" value="Znf_PHD"/>
</dbReference>
<dbReference type="Pfam" id="PF15446">
    <property type="entry name" value="zf-PHD-like"/>
    <property type="match status" value="1"/>
</dbReference>
<dbReference type="Gene3D" id="3.30.40.10">
    <property type="entry name" value="Zinc/RING finger domain, C3HC4 (zinc finger)"/>
    <property type="match status" value="1"/>
</dbReference>
<dbReference type="Gene3D" id="3.40.50.300">
    <property type="entry name" value="P-loop containing nucleotide triphosphate hydrolases"/>
    <property type="match status" value="1"/>
</dbReference>
<dbReference type="InterPro" id="IPR038718">
    <property type="entry name" value="SNF2-like_sf"/>
</dbReference>
<feature type="compositionally biased region" description="Basic and acidic residues" evidence="10">
    <location>
        <begin position="1318"/>
        <end position="1330"/>
    </location>
</feature>
<dbReference type="GO" id="GO:0003682">
    <property type="term" value="F:chromatin binding"/>
    <property type="evidence" value="ECO:0007669"/>
    <property type="project" value="TreeGrafter"/>
</dbReference>
<dbReference type="InterPro" id="IPR011011">
    <property type="entry name" value="Znf_FYVE_PHD"/>
</dbReference>
<evidence type="ECO:0000313" key="13">
    <source>
        <dbReference type="EMBL" id="KAF2649823.1"/>
    </source>
</evidence>
<accession>A0A6A6STB1</accession>
<dbReference type="GO" id="GO:0005524">
    <property type="term" value="F:ATP binding"/>
    <property type="evidence" value="ECO:0007669"/>
    <property type="project" value="UniProtKB-KW"/>
</dbReference>
<dbReference type="CDD" id="cd18793">
    <property type="entry name" value="SF2_C_SNF"/>
    <property type="match status" value="1"/>
</dbReference>
<feature type="region of interest" description="Disordered" evidence="10">
    <location>
        <begin position="1614"/>
        <end position="1640"/>
    </location>
</feature>
<keyword evidence="3" id="KW-0479">Metal-binding</keyword>
<comment type="subcellular location">
    <subcellularLocation>
        <location evidence="1">Nucleus</location>
    </subcellularLocation>
</comment>
<feature type="compositionally biased region" description="Polar residues" evidence="10">
    <location>
        <begin position="1550"/>
        <end position="1580"/>
    </location>
</feature>
<gene>
    <name evidence="13" type="ORF">K491DRAFT_783054</name>
</gene>
<feature type="domain" description="Helicase C-terminal" evidence="12">
    <location>
        <begin position="1040"/>
        <end position="1191"/>
    </location>
</feature>
<feature type="region of interest" description="Disordered" evidence="10">
    <location>
        <begin position="1318"/>
        <end position="1391"/>
    </location>
</feature>
<reference evidence="13" key="1">
    <citation type="journal article" date="2020" name="Stud. Mycol.">
        <title>101 Dothideomycetes genomes: a test case for predicting lifestyles and emergence of pathogens.</title>
        <authorList>
            <person name="Haridas S."/>
            <person name="Albert R."/>
            <person name="Binder M."/>
            <person name="Bloem J."/>
            <person name="Labutti K."/>
            <person name="Salamov A."/>
            <person name="Andreopoulos B."/>
            <person name="Baker S."/>
            <person name="Barry K."/>
            <person name="Bills G."/>
            <person name="Bluhm B."/>
            <person name="Cannon C."/>
            <person name="Castanera R."/>
            <person name="Culley D."/>
            <person name="Daum C."/>
            <person name="Ezra D."/>
            <person name="Gonzalez J."/>
            <person name="Henrissat B."/>
            <person name="Kuo A."/>
            <person name="Liang C."/>
            <person name="Lipzen A."/>
            <person name="Lutzoni F."/>
            <person name="Magnuson J."/>
            <person name="Mondo S."/>
            <person name="Nolan M."/>
            <person name="Ohm R."/>
            <person name="Pangilinan J."/>
            <person name="Park H.-J."/>
            <person name="Ramirez L."/>
            <person name="Alfaro M."/>
            <person name="Sun H."/>
            <person name="Tritt A."/>
            <person name="Yoshinaga Y."/>
            <person name="Zwiers L.-H."/>
            <person name="Turgeon B."/>
            <person name="Goodwin S."/>
            <person name="Spatafora J."/>
            <person name="Crous P."/>
            <person name="Grigoriev I."/>
        </authorList>
    </citation>
    <scope>NUCLEOTIDE SEQUENCE</scope>
    <source>
        <strain evidence="13">CBS 122681</strain>
    </source>
</reference>
<evidence type="ECO:0000256" key="10">
    <source>
        <dbReference type="SAM" id="MobiDB-lite"/>
    </source>
</evidence>
<feature type="compositionally biased region" description="Basic and acidic residues" evidence="10">
    <location>
        <begin position="286"/>
        <end position="303"/>
    </location>
</feature>
<dbReference type="GO" id="GO:0140658">
    <property type="term" value="F:ATP-dependent chromatin remodeler activity"/>
    <property type="evidence" value="ECO:0007669"/>
    <property type="project" value="TreeGrafter"/>
</dbReference>
<feature type="domain" description="Helicase ATP-binding" evidence="11">
    <location>
        <begin position="736"/>
        <end position="907"/>
    </location>
</feature>
<feature type="region of interest" description="Disordered" evidence="10">
    <location>
        <begin position="1"/>
        <end position="56"/>
    </location>
</feature>
<feature type="region of interest" description="Disordered" evidence="10">
    <location>
        <begin position="1523"/>
        <end position="1594"/>
    </location>
</feature>
<evidence type="ECO:0000313" key="14">
    <source>
        <dbReference type="Proteomes" id="UP000799324"/>
    </source>
</evidence>
<keyword evidence="6" id="KW-0378">Hydrolase</keyword>
<dbReference type="InterPro" id="IPR056616">
    <property type="entry name" value="Chromo_MIT1"/>
</dbReference>
<dbReference type="SMART" id="SM00487">
    <property type="entry name" value="DEXDc"/>
    <property type="match status" value="1"/>
</dbReference>
<dbReference type="Pfam" id="PF23614">
    <property type="entry name" value="DUF7141"/>
    <property type="match status" value="1"/>
</dbReference>
<dbReference type="PROSITE" id="PS51192">
    <property type="entry name" value="HELICASE_ATP_BIND_1"/>
    <property type="match status" value="1"/>
</dbReference>
<dbReference type="CDD" id="cd15489">
    <property type="entry name" value="PHD_SF"/>
    <property type="match status" value="1"/>
</dbReference>
<dbReference type="SMART" id="SM00249">
    <property type="entry name" value="PHD"/>
    <property type="match status" value="2"/>
</dbReference>
<dbReference type="GO" id="GO:0003677">
    <property type="term" value="F:DNA binding"/>
    <property type="evidence" value="ECO:0007669"/>
    <property type="project" value="TreeGrafter"/>
</dbReference>
<feature type="compositionally biased region" description="Acidic residues" evidence="10">
    <location>
        <begin position="1360"/>
        <end position="1381"/>
    </location>
</feature>
<dbReference type="GO" id="GO:0005634">
    <property type="term" value="C:nucleus"/>
    <property type="evidence" value="ECO:0007669"/>
    <property type="project" value="UniProtKB-SubCell"/>
</dbReference>
<evidence type="ECO:0008006" key="15">
    <source>
        <dbReference type="Google" id="ProtNLM"/>
    </source>
</evidence>
<dbReference type="GO" id="GO:0008270">
    <property type="term" value="F:zinc ion binding"/>
    <property type="evidence" value="ECO:0007669"/>
    <property type="project" value="UniProtKB-KW"/>
</dbReference>
<dbReference type="SUPFAM" id="SSF52540">
    <property type="entry name" value="P-loop containing nucleoside triphosphate hydrolases"/>
    <property type="match status" value="2"/>
</dbReference>
<evidence type="ECO:0000259" key="11">
    <source>
        <dbReference type="PROSITE" id="PS51192"/>
    </source>
</evidence>
<dbReference type="Pfam" id="PF00271">
    <property type="entry name" value="Helicase_C"/>
    <property type="match status" value="1"/>
</dbReference>
<dbReference type="PANTHER" id="PTHR45623:SF17">
    <property type="entry name" value="CHROMODOMAIN-HELICASE-DNA-BINDING PROTEIN 3-RELATED"/>
    <property type="match status" value="1"/>
</dbReference>
<feature type="compositionally biased region" description="Low complexity" evidence="10">
    <location>
        <begin position="1614"/>
        <end position="1630"/>
    </location>
</feature>
<dbReference type="InterPro" id="IPR016197">
    <property type="entry name" value="Chromo-like_dom_sf"/>
</dbReference>
<dbReference type="InterPro" id="IPR027417">
    <property type="entry name" value="P-loop_NTPase"/>
</dbReference>
<feature type="compositionally biased region" description="Acidic residues" evidence="10">
    <location>
        <begin position="250"/>
        <end position="259"/>
    </location>
</feature>
<dbReference type="CDD" id="cd17919">
    <property type="entry name" value="DEXHc_Snf"/>
    <property type="match status" value="1"/>
</dbReference>
<keyword evidence="14" id="KW-1185">Reference proteome</keyword>
<dbReference type="PROSITE" id="PS51194">
    <property type="entry name" value="HELICASE_CTER"/>
    <property type="match status" value="1"/>
</dbReference>
<dbReference type="GO" id="GO:0042393">
    <property type="term" value="F:histone binding"/>
    <property type="evidence" value="ECO:0007669"/>
    <property type="project" value="TreeGrafter"/>
</dbReference>
<dbReference type="InterPro" id="IPR040934">
    <property type="entry name" value="Znf-CCCH_6"/>
</dbReference>
<dbReference type="InterPro" id="IPR000330">
    <property type="entry name" value="SNF2_N"/>
</dbReference>
<keyword evidence="9" id="KW-0539">Nucleus</keyword>
<dbReference type="SUPFAM" id="SSF57903">
    <property type="entry name" value="FYVE/PHD zinc finger"/>
    <property type="match status" value="1"/>
</dbReference>
<evidence type="ECO:0000256" key="2">
    <source>
        <dbReference type="ARBA" id="ARBA00011353"/>
    </source>
</evidence>
<evidence type="ECO:0000259" key="12">
    <source>
        <dbReference type="PROSITE" id="PS51194"/>
    </source>
</evidence>
<feature type="region of interest" description="Disordered" evidence="10">
    <location>
        <begin position="127"/>
        <end position="306"/>
    </location>
</feature>
<evidence type="ECO:0000256" key="6">
    <source>
        <dbReference type="ARBA" id="ARBA00022801"/>
    </source>
</evidence>
<evidence type="ECO:0000256" key="1">
    <source>
        <dbReference type="ARBA" id="ARBA00004123"/>
    </source>
</evidence>
<keyword evidence="7" id="KW-0862">Zinc</keyword>
<dbReference type="GO" id="GO:0016887">
    <property type="term" value="F:ATP hydrolysis activity"/>
    <property type="evidence" value="ECO:0007669"/>
    <property type="project" value="TreeGrafter"/>
</dbReference>
<dbReference type="Pfam" id="PF00176">
    <property type="entry name" value="SNF2-rel_dom"/>
    <property type="match status" value="1"/>
</dbReference>
<dbReference type="SUPFAM" id="SSF54160">
    <property type="entry name" value="Chromo domain-like"/>
    <property type="match status" value="1"/>
</dbReference>
<keyword evidence="8" id="KW-0067">ATP-binding</keyword>
<evidence type="ECO:0000256" key="7">
    <source>
        <dbReference type="ARBA" id="ARBA00022833"/>
    </source>
</evidence>
<evidence type="ECO:0000256" key="8">
    <source>
        <dbReference type="ARBA" id="ARBA00022840"/>
    </source>
</evidence>
<dbReference type="PANTHER" id="PTHR45623">
    <property type="entry name" value="CHROMODOMAIN-HELICASE-DNA-BINDING PROTEIN 3-RELATED-RELATED"/>
    <property type="match status" value="1"/>
</dbReference>
<dbReference type="InterPro" id="IPR001650">
    <property type="entry name" value="Helicase_C-like"/>
</dbReference>
<dbReference type="Pfam" id="PF23615">
    <property type="entry name" value="Chromo_MIT1"/>
    <property type="match status" value="1"/>
</dbReference>
<sequence>MSSDEDGSDLMASFKRGKGSTAAERKQASVSPGMFFSEDESSAGEHGAPTSRPQAAERRVLAAVKVPPVRNRSGYTYYEPKEKAEWIVSEYTRKGEIMYKVKLASGATREATFDALLELEGGSSALEAFQNEAPSSGDDSSSSAAAPKMRPGLRNKPKRAVEEGMVDSTALDISEDELAFLNKPRQGRMRNLNKRGTDSSRSRTASRRSISLADFLETSDEDAPKRRRKRKAPQEPTRRSSRARAVPQAYDDEDDDESDGSSSTDILRSDIMPGQRKRKRPGRPPTKPEKIPRAGVRASERSTRTQNNMQEANVNDIYRSDSEPRSAAPKVVNVREAFETLPRSNLFRSRHVEGCETCGDGPTLAPLIYCQGCSLSYHKNCLGPRSSRDHLVTKIGHESFVLQCKRCINIYKRKDPIAPDLSKCQDCHRPGPACRPFKARKTALQEQKEREDNGGQDPISNVPDHLINNAPNVLFRCTGCSRAWHYHHLPPLSQYAMVVDRDEDEMADERFQEYSRRWTCKECDDTQKQKVSAIIAWRPSDVDSYRPGTSCDELSEDDKQYLLKWENQSYFRATWHSGAWTWGVTAPQMRKSFFKREDGPKMRTEDAIPEEFLRIDIVLDVKFTSYVEIRSEEIDKARIKEVDQALIKYKSLGYEEAVWEKVPTPEDGDRWLDFVTAYEDWVAGRYVKYPKQGPLKARLEKARGTPFSKLEREKQPENLEGGELMKYQVEGLNWLYYQWYSQKNCILADEMGLGKTIQVIGFMATLIQEHSCFPFLIVVPNSTCANWRREIKQWAPKLRVVTYFGSAAARDMAHKYEMFPHGQKELRCHIVVTSYEAAADDSCRRFFRSISWAGLIVDEGQRLKNDKSILYGALTAVRAPFRLLLTGTPLQNNARELFNLLQFLDETINAAELEEKYAEMTSENIRELHDQIRPFILRRTKVQVLTFLPPLGQIIVPISMSHLQKKLYKSILAKNPELLKALFVNQTLKQQDRANLNNILMQLRKCLCHPFVYSREIEERTDIAAVSHRNLVEASAKLHLLEILLPKLKEGGHRVLIFSQFLDMLSILEDFLDGMQLNYQRLDGTMGSLEKQKRIDHFNAPESSDFAFLLSTRAGGVGINLATADTVIILDPDFNPHQDIQAISRAHRIGQKKKVLCFHLMTRASVEERIVQIGRKKMALDHVVVEQLDADDIEEKDVQSILKHGAAELFKDEGTDHDIRYDEASIDKLIDRSQIENTKASGEDSAESQFSFARVWANDQGALEDTIDAPVDEEAPDPGVWDRILKERQAVAAKEALARAEALGKGRRARMTVNYKTDERDVAGSDKAEVEDLGPESPIKVDKRFTKNKNKNKNKSGSDSDTDFQVSEDESTSEEEPDAETMPESLPTSAPASAPVMINAAKTPKSPVPSIYKQSSAVKPFTRVHMPIRSPLEPTYGQYSNVTCCACRLQHASGACPLKVAGVEHCGLCGLAHFGIGRTCPHIRSETQVRDMLQALKNSPEKKELVEAAAKYLRGVKGTLVQQKKKDRERATLQAQGGVGPDGLIPISFNGPSAQNTSSGNPNSARTSAHFQSPNGQYQGPPQREVPVPKPYNGLVHAAPGSVVGHIAGARVPGPAQVQQGQQQRPHQPGSTAANPQNIDDHAVESALRGFLGR</sequence>
<keyword evidence="4" id="KW-0547">Nucleotide-binding</keyword>
<dbReference type="InterPro" id="IPR041684">
    <property type="entry name" value="Znf-PHD-like"/>
</dbReference>
<organism evidence="13 14">
    <name type="scientific">Lophiostoma macrostomum CBS 122681</name>
    <dbReference type="NCBI Taxonomy" id="1314788"/>
    <lineage>
        <taxon>Eukaryota</taxon>
        <taxon>Fungi</taxon>
        <taxon>Dikarya</taxon>
        <taxon>Ascomycota</taxon>
        <taxon>Pezizomycotina</taxon>
        <taxon>Dothideomycetes</taxon>
        <taxon>Pleosporomycetidae</taxon>
        <taxon>Pleosporales</taxon>
        <taxon>Lophiostomataceae</taxon>
        <taxon>Lophiostoma</taxon>
    </lineage>
</organism>
<dbReference type="EMBL" id="MU004477">
    <property type="protein sequence ID" value="KAF2649823.1"/>
    <property type="molecule type" value="Genomic_DNA"/>
</dbReference>
<evidence type="ECO:0000256" key="3">
    <source>
        <dbReference type="ARBA" id="ARBA00022723"/>
    </source>
</evidence>
<dbReference type="Gene3D" id="3.40.50.10810">
    <property type="entry name" value="Tandem AAA-ATPase domain"/>
    <property type="match status" value="1"/>
</dbReference>
<dbReference type="InterPro" id="IPR014001">
    <property type="entry name" value="Helicase_ATP-bd"/>
</dbReference>
<name>A0A6A6STB1_9PLEO</name>
<keyword evidence="5" id="KW-0863">Zinc-finger</keyword>
<dbReference type="Proteomes" id="UP000799324">
    <property type="component" value="Unassembled WGS sequence"/>
</dbReference>
<evidence type="ECO:0000256" key="4">
    <source>
        <dbReference type="ARBA" id="ARBA00022741"/>
    </source>
</evidence>
<dbReference type="OrthoDB" id="5857104at2759"/>
<dbReference type="InterPro" id="IPR049730">
    <property type="entry name" value="SNF2/RAD54-like_C"/>
</dbReference>
<dbReference type="GO" id="GO:0000785">
    <property type="term" value="C:chromatin"/>
    <property type="evidence" value="ECO:0007669"/>
    <property type="project" value="TreeGrafter"/>
</dbReference>
<dbReference type="InterPro" id="IPR055565">
    <property type="entry name" value="DUF7141"/>
</dbReference>
<comment type="subunit">
    <text evidence="2">Component of the NuA4 histone acetyltransferase complex.</text>
</comment>
<feature type="compositionally biased region" description="Low complexity" evidence="10">
    <location>
        <begin position="127"/>
        <end position="147"/>
    </location>
</feature>
<protein>
    <recommendedName>
        <fullName evidence="15">Chromatin remodeling complex subunit</fullName>
    </recommendedName>
</protein>
<evidence type="ECO:0000256" key="9">
    <source>
        <dbReference type="ARBA" id="ARBA00023242"/>
    </source>
</evidence>
<dbReference type="SMART" id="SM00490">
    <property type="entry name" value="HELICc"/>
    <property type="match status" value="1"/>
</dbReference>